<comment type="caution">
    <text evidence="2">The sequence shown here is derived from an EMBL/GenBank/DDBJ whole genome shotgun (WGS) entry which is preliminary data.</text>
</comment>
<organism evidence="2">
    <name type="scientific">marine sediment metagenome</name>
    <dbReference type="NCBI Taxonomy" id="412755"/>
    <lineage>
        <taxon>unclassified sequences</taxon>
        <taxon>metagenomes</taxon>
        <taxon>ecological metagenomes</taxon>
    </lineage>
</organism>
<evidence type="ECO:0000313" key="2">
    <source>
        <dbReference type="EMBL" id="KKL47255.1"/>
    </source>
</evidence>
<dbReference type="EMBL" id="LAZR01033731">
    <property type="protein sequence ID" value="KKL47255.1"/>
    <property type="molecule type" value="Genomic_DNA"/>
</dbReference>
<evidence type="ECO:0000256" key="1">
    <source>
        <dbReference type="SAM" id="Phobius"/>
    </source>
</evidence>
<proteinExistence type="predicted"/>
<reference evidence="2" key="1">
    <citation type="journal article" date="2015" name="Nature">
        <title>Complex archaea that bridge the gap between prokaryotes and eukaryotes.</title>
        <authorList>
            <person name="Spang A."/>
            <person name="Saw J.H."/>
            <person name="Jorgensen S.L."/>
            <person name="Zaremba-Niedzwiedzka K."/>
            <person name="Martijn J."/>
            <person name="Lind A.E."/>
            <person name="van Eijk R."/>
            <person name="Schleper C."/>
            <person name="Guy L."/>
            <person name="Ettema T.J."/>
        </authorList>
    </citation>
    <scope>NUCLEOTIDE SEQUENCE</scope>
</reference>
<keyword evidence="1" id="KW-1133">Transmembrane helix</keyword>
<dbReference type="AlphaFoldDB" id="A0A0F9EQX0"/>
<name>A0A0F9EQX0_9ZZZZ</name>
<keyword evidence="1" id="KW-0472">Membrane</keyword>
<accession>A0A0F9EQX0</accession>
<gene>
    <name evidence="2" type="ORF">LCGC14_2337330</name>
</gene>
<protein>
    <submittedName>
        <fullName evidence="2">Uncharacterized protein</fullName>
    </submittedName>
</protein>
<keyword evidence="1" id="KW-0812">Transmembrane</keyword>
<feature type="transmembrane region" description="Helical" evidence="1">
    <location>
        <begin position="26"/>
        <end position="49"/>
    </location>
</feature>
<feature type="non-terminal residue" evidence="2">
    <location>
        <position position="77"/>
    </location>
</feature>
<sequence length="77" mass="8838">MSLSSYLKTNSFNEIEGHEIMIKRNFYIIVFIVIIAISGISSTLIIYFVPFSIPPGPFIEWRKTWGGSDNDILHEMV</sequence>